<gene>
    <name evidence="3" type="ORF">D5F01_LYC19092</name>
</gene>
<reference evidence="3 4" key="1">
    <citation type="submission" date="2019-07" db="EMBL/GenBank/DDBJ databases">
        <title>Chromosome genome assembly for large yellow croaker.</title>
        <authorList>
            <person name="Xiao S."/>
        </authorList>
    </citation>
    <scope>NUCLEOTIDE SEQUENCE [LARGE SCALE GENOMIC DNA]</scope>
    <source>
        <strain evidence="3">JMULYC20181020</strain>
        <tissue evidence="3">Muscle</tissue>
    </source>
</reference>
<dbReference type="Gene3D" id="3.30.70.1820">
    <property type="entry name" value="L1 transposable element, RRM domain"/>
    <property type="match status" value="1"/>
</dbReference>
<dbReference type="InterPro" id="IPR004244">
    <property type="entry name" value="Transposase_22"/>
</dbReference>
<keyword evidence="1" id="KW-0175">Coiled coil</keyword>
<comment type="caution">
    <text evidence="3">The sequence shown here is derived from an EMBL/GenBank/DDBJ whole genome shotgun (WGS) entry which is preliminary data.</text>
</comment>
<dbReference type="Proteomes" id="UP000424527">
    <property type="component" value="Unassembled WGS sequence"/>
</dbReference>
<evidence type="ECO:0000313" key="4">
    <source>
        <dbReference type="Proteomes" id="UP000424527"/>
    </source>
</evidence>
<evidence type="ECO:0000256" key="1">
    <source>
        <dbReference type="SAM" id="Coils"/>
    </source>
</evidence>
<feature type="coiled-coil region" evidence="1">
    <location>
        <begin position="67"/>
        <end position="94"/>
    </location>
</feature>
<dbReference type="EMBL" id="REGW02000018">
    <property type="protein sequence ID" value="KAE8283689.1"/>
    <property type="molecule type" value="Genomic_DNA"/>
</dbReference>
<feature type="region of interest" description="Disordered" evidence="2">
    <location>
        <begin position="1"/>
        <end position="28"/>
    </location>
</feature>
<organism evidence="3 4">
    <name type="scientific">Larimichthys crocea</name>
    <name type="common">Large yellow croaker</name>
    <name type="synonym">Pseudosciaena crocea</name>
    <dbReference type="NCBI Taxonomy" id="215358"/>
    <lineage>
        <taxon>Eukaryota</taxon>
        <taxon>Metazoa</taxon>
        <taxon>Chordata</taxon>
        <taxon>Craniata</taxon>
        <taxon>Vertebrata</taxon>
        <taxon>Euteleostomi</taxon>
        <taxon>Actinopterygii</taxon>
        <taxon>Neopterygii</taxon>
        <taxon>Teleostei</taxon>
        <taxon>Neoteleostei</taxon>
        <taxon>Acanthomorphata</taxon>
        <taxon>Eupercaria</taxon>
        <taxon>Sciaenidae</taxon>
        <taxon>Larimichthys</taxon>
    </lineage>
</organism>
<evidence type="ECO:0000256" key="2">
    <source>
        <dbReference type="SAM" id="MobiDB-lite"/>
    </source>
</evidence>
<dbReference type="AlphaFoldDB" id="A0A6G0HWT2"/>
<feature type="compositionally biased region" description="Acidic residues" evidence="2">
    <location>
        <begin position="19"/>
        <end position="28"/>
    </location>
</feature>
<proteinExistence type="predicted"/>
<sequence>MPPKQAKKTTAEKPLPCQDGDDAGDTPELDPAIVKVMEAMTANISKLTDNKLDHMLHSINDNISQHLNEISVQFDKAERRISAVEDTAAEVEGSDAVKFMEQWIPRILDVETKADRIKLERAHRIPGPTASKLPRAMIVRFHNFSDRQRVMEAARRKKEVLF</sequence>
<keyword evidence="4" id="KW-1185">Reference proteome</keyword>
<dbReference type="PANTHER" id="PTHR11505">
    <property type="entry name" value="L1 TRANSPOSABLE ELEMENT-RELATED"/>
    <property type="match status" value="1"/>
</dbReference>
<name>A0A6G0HWT2_LARCR</name>
<evidence type="ECO:0000313" key="3">
    <source>
        <dbReference type="EMBL" id="KAE8283689.1"/>
    </source>
</evidence>
<accession>A0A6G0HWT2</accession>
<protein>
    <submittedName>
        <fullName evidence="3">Uncharacterized protein</fullName>
    </submittedName>
</protein>